<reference evidence="1" key="1">
    <citation type="submission" date="2018-05" db="EMBL/GenBank/DDBJ databases">
        <authorList>
            <person name="Lanie J.A."/>
            <person name="Ng W.-L."/>
            <person name="Kazmierczak K.M."/>
            <person name="Andrzejewski T.M."/>
            <person name="Davidsen T.M."/>
            <person name="Wayne K.J."/>
            <person name="Tettelin H."/>
            <person name="Glass J.I."/>
            <person name="Rusch D."/>
            <person name="Podicherti R."/>
            <person name="Tsui H.-C.T."/>
            <person name="Winkler M.E."/>
        </authorList>
    </citation>
    <scope>NUCLEOTIDE SEQUENCE</scope>
</reference>
<name>A0A382VRR9_9ZZZZ</name>
<feature type="non-terminal residue" evidence="1">
    <location>
        <position position="282"/>
    </location>
</feature>
<evidence type="ECO:0008006" key="2">
    <source>
        <dbReference type="Google" id="ProtNLM"/>
    </source>
</evidence>
<sequence length="282" mass="28338">NTSGSGEEYALYFGQGANGTKIHNYGTITTGYKTVYILDNANNNDNIELTNYSGGTITSYYRQSFSIASGVDGFTLNNNEGAIIQTTGTNNGFGIIMDGTANTTVVNGGTMSSHINGLRCLTCSDVNFTNTGTIETTNSDGGGAAIIIAGSTGTNTVTNSGEVTSAFNRGLDVSNTSGTTVTNTASGTITAGTNTGLNLAHTTNAVVTNSGTIQANTEAVSLENDKAVTAGSGTSLTNSGIIQVTGTGTTKIAILVGTSGKLYNDATITNTGTIASSTGGDS</sequence>
<feature type="non-terminal residue" evidence="1">
    <location>
        <position position="1"/>
    </location>
</feature>
<protein>
    <recommendedName>
        <fullName evidence="2">Right handed beta helix domain-containing protein</fullName>
    </recommendedName>
</protein>
<evidence type="ECO:0000313" key="1">
    <source>
        <dbReference type="EMBL" id="SVD49192.1"/>
    </source>
</evidence>
<organism evidence="1">
    <name type="scientific">marine metagenome</name>
    <dbReference type="NCBI Taxonomy" id="408172"/>
    <lineage>
        <taxon>unclassified sequences</taxon>
        <taxon>metagenomes</taxon>
        <taxon>ecological metagenomes</taxon>
    </lineage>
</organism>
<dbReference type="EMBL" id="UINC01154103">
    <property type="protein sequence ID" value="SVD49192.1"/>
    <property type="molecule type" value="Genomic_DNA"/>
</dbReference>
<dbReference type="AlphaFoldDB" id="A0A382VRR9"/>
<proteinExistence type="predicted"/>
<gene>
    <name evidence="1" type="ORF">METZ01_LOCUS402046</name>
</gene>
<accession>A0A382VRR9</accession>